<dbReference type="InterPro" id="IPR050921">
    <property type="entry name" value="T4SS_GSP_E_ATPase"/>
</dbReference>
<dbReference type="NCBIfam" id="TIGR02788">
    <property type="entry name" value="VirB11"/>
    <property type="match status" value="1"/>
</dbReference>
<evidence type="ECO:0000313" key="4">
    <source>
        <dbReference type="EMBL" id="UYF73881.1"/>
    </source>
</evidence>
<keyword evidence="4" id="KW-0614">Plasmid</keyword>
<dbReference type="Gene3D" id="3.30.450.90">
    <property type="match status" value="1"/>
</dbReference>
<organism evidence="4 5">
    <name type="scientific">Acinetobacter ursingii</name>
    <dbReference type="NCBI Taxonomy" id="108980"/>
    <lineage>
        <taxon>Bacteria</taxon>
        <taxon>Pseudomonadati</taxon>
        <taxon>Pseudomonadota</taxon>
        <taxon>Gammaproteobacteria</taxon>
        <taxon>Moraxellales</taxon>
        <taxon>Moraxellaceae</taxon>
        <taxon>Acinetobacter</taxon>
    </lineage>
</organism>
<proteinExistence type="inferred from homology"/>
<keyword evidence="2" id="KW-0067">ATP-binding</keyword>
<dbReference type="PANTHER" id="PTHR30486:SF6">
    <property type="entry name" value="TYPE IV PILUS RETRACTATION ATPASE PILT"/>
    <property type="match status" value="1"/>
</dbReference>
<comment type="similarity">
    <text evidence="1 2">Belongs to the GSP E family.</text>
</comment>
<dbReference type="GO" id="GO:0043684">
    <property type="term" value="C:type IV secretion system complex"/>
    <property type="evidence" value="ECO:0007669"/>
    <property type="project" value="UniProtKB-UniRule"/>
</dbReference>
<dbReference type="RefSeq" id="WP_005108927.1">
    <property type="nucleotide sequence ID" value="NZ_CP089054.1"/>
</dbReference>
<evidence type="ECO:0000256" key="1">
    <source>
        <dbReference type="ARBA" id="ARBA00006611"/>
    </source>
</evidence>
<dbReference type="Pfam" id="PF00437">
    <property type="entry name" value="T2SSE"/>
    <property type="match status" value="1"/>
</dbReference>
<dbReference type="GO" id="GO:0044097">
    <property type="term" value="P:secretion by the type IV secretion system"/>
    <property type="evidence" value="ECO:0007669"/>
    <property type="project" value="InterPro"/>
</dbReference>
<dbReference type="PANTHER" id="PTHR30486">
    <property type="entry name" value="TWITCHING MOTILITY PROTEIN PILT"/>
    <property type="match status" value="1"/>
</dbReference>
<dbReference type="GO" id="GO:0016887">
    <property type="term" value="F:ATP hydrolysis activity"/>
    <property type="evidence" value="ECO:0007669"/>
    <property type="project" value="InterPro"/>
</dbReference>
<evidence type="ECO:0000313" key="5">
    <source>
        <dbReference type="Proteomes" id="UP001164064"/>
    </source>
</evidence>
<dbReference type="InterPro" id="IPR014155">
    <property type="entry name" value="VirB11"/>
</dbReference>
<dbReference type="AlphaFoldDB" id="A0AA46NZV4"/>
<protein>
    <recommendedName>
        <fullName evidence="2">Type IV secretion system protein</fullName>
    </recommendedName>
</protein>
<dbReference type="Gene3D" id="3.40.50.300">
    <property type="entry name" value="P-loop containing nucleotide triphosphate hydrolases"/>
    <property type="match status" value="1"/>
</dbReference>
<evidence type="ECO:0000256" key="2">
    <source>
        <dbReference type="RuleBase" id="RU366071"/>
    </source>
</evidence>
<dbReference type="InterPro" id="IPR001482">
    <property type="entry name" value="T2SS/T4SS_dom"/>
</dbReference>
<dbReference type="GO" id="GO:0005524">
    <property type="term" value="F:ATP binding"/>
    <property type="evidence" value="ECO:0007669"/>
    <property type="project" value="UniProtKB-UniRule"/>
</dbReference>
<gene>
    <name evidence="4" type="primary">virB11</name>
    <name evidence="4" type="ORF">LSO60_18875</name>
</gene>
<dbReference type="Proteomes" id="UP001164064">
    <property type="component" value="Plasmid pRIVM_C010559_3"/>
</dbReference>
<name>A0AA46NZV4_9GAMM</name>
<dbReference type="InterPro" id="IPR027417">
    <property type="entry name" value="P-loop_NTPase"/>
</dbReference>
<comment type="function">
    <text evidence="2">Part of the Type IV secretion system.</text>
</comment>
<sequence length="343" mass="38045">MSILVLKDLEKAFGEDINNDDITEISVNKPCEYFVAMKGTRDMIKRTNPDLSYALLKRLAESIATTTEQTISEAQPLLSAQIPSPTHEGLYFRIQFVRDPAVTTGSIALSIRKPSVLSLPYSAYESILNAVEPFNAISSKDQELLDLYESRQFHSFLHKAVAYEKNIIISAQTGAGKTTLFNSLIHDAIPLGERLITIEDAKELRPPHENTLQLYYSRGGQGKAKVTAQTLMEACLRLYPKRILLGEIRGAEAFTYLNLISSGHDGSIATLHANDPLNAIDRLTLMVLQAGTTLTSDQVKMFVKQSIDIIVQLGRTETGGYGCSAIYFKTFEDLKNEKNNIHA</sequence>
<feature type="domain" description="Bacterial type II secretion system protein E" evidence="3">
    <location>
        <begin position="150"/>
        <end position="311"/>
    </location>
</feature>
<keyword evidence="2" id="KW-0547">Nucleotide-binding</keyword>
<evidence type="ECO:0000259" key="3">
    <source>
        <dbReference type="Pfam" id="PF00437"/>
    </source>
</evidence>
<dbReference type="EMBL" id="CP089054">
    <property type="protein sequence ID" value="UYF73881.1"/>
    <property type="molecule type" value="Genomic_DNA"/>
</dbReference>
<dbReference type="CDD" id="cd01130">
    <property type="entry name" value="VirB11-like_ATPase"/>
    <property type="match status" value="1"/>
</dbReference>
<dbReference type="SUPFAM" id="SSF52540">
    <property type="entry name" value="P-loop containing nucleoside triphosphate hydrolases"/>
    <property type="match status" value="1"/>
</dbReference>
<geneLocation type="plasmid" evidence="4 5">
    <name>pRIVM_C010559_3</name>
</geneLocation>
<reference evidence="4" key="1">
    <citation type="journal article" date="2022" name="J Glob Antimicrob Resist">
        <title>Comparative analysis of IMP-4- and OXA-58-containing plasmids of three carbapenemase-producing Acinetobacter ursingii strains in the Netherlands.</title>
        <authorList>
            <person name="Hendrickx A.P.A."/>
            <person name="Schade R.P."/>
            <person name="Landman F."/>
            <person name="Bosch T."/>
            <person name="Schouls L.M."/>
            <person name="van Dijk K."/>
        </authorList>
    </citation>
    <scope>NUCLEOTIDE SEQUENCE</scope>
    <source>
        <strain evidence="4">RIVM_C010559</strain>
    </source>
</reference>
<accession>A0AA46NZV4</accession>